<dbReference type="PROSITE" id="PS50887">
    <property type="entry name" value="GGDEF"/>
    <property type="match status" value="1"/>
</dbReference>
<accession>A0A6I5A5Y4</accession>
<dbReference type="InterPro" id="IPR050469">
    <property type="entry name" value="Diguanylate_Cyclase"/>
</dbReference>
<evidence type="ECO:0000259" key="2">
    <source>
        <dbReference type="PROSITE" id="PS50887"/>
    </source>
</evidence>
<feature type="domain" description="GGDEF" evidence="2">
    <location>
        <begin position="109"/>
        <end position="221"/>
    </location>
</feature>
<keyword evidence="1" id="KW-1133">Transmembrane helix</keyword>
<dbReference type="NCBIfam" id="TIGR00254">
    <property type="entry name" value="GGDEF"/>
    <property type="match status" value="1"/>
</dbReference>
<dbReference type="Pfam" id="PF00990">
    <property type="entry name" value="GGDEF"/>
    <property type="match status" value="1"/>
</dbReference>
<evidence type="ECO:0000256" key="1">
    <source>
        <dbReference type="SAM" id="Phobius"/>
    </source>
</evidence>
<dbReference type="Gene3D" id="3.30.70.270">
    <property type="match status" value="1"/>
</dbReference>
<dbReference type="Proteomes" id="UP000468638">
    <property type="component" value="Unassembled WGS sequence"/>
</dbReference>
<dbReference type="CDD" id="cd01949">
    <property type="entry name" value="GGDEF"/>
    <property type="match status" value="1"/>
</dbReference>
<dbReference type="AlphaFoldDB" id="A0A6I5A5Y4"/>
<evidence type="ECO:0000313" key="4">
    <source>
        <dbReference type="Proteomes" id="UP000468638"/>
    </source>
</evidence>
<gene>
    <name evidence="3" type="ORF">GLW05_19625</name>
</gene>
<feature type="transmembrane region" description="Helical" evidence="1">
    <location>
        <begin position="52"/>
        <end position="70"/>
    </location>
</feature>
<feature type="transmembrane region" description="Helical" evidence="1">
    <location>
        <begin position="20"/>
        <end position="40"/>
    </location>
</feature>
<protein>
    <submittedName>
        <fullName evidence="3">Diguanylate cyclase</fullName>
    </submittedName>
</protein>
<evidence type="ECO:0000313" key="3">
    <source>
        <dbReference type="EMBL" id="MYL35785.1"/>
    </source>
</evidence>
<dbReference type="InterPro" id="IPR000160">
    <property type="entry name" value="GGDEF_dom"/>
</dbReference>
<name>A0A6I5A5Y4_9BACI</name>
<sequence length="221" mass="25638">MVGMNAHRPMIFGLRYKGRIISILLVISLYIFWSVYTYSFQGSLPKLDEPRFWVTLFVSILEGVLAWWIGKRFDLVRFYAERDCLTGAYNRRWVYTHFYKYVHHLHQGKHTRVTLVDLNDFKYINDHYGHEMGDFVLTEIAGILNERITGNGVVSRWGGDEFLMIEVLSGHSTTEANEIETFVLSNGLEVSGAKGIVYCYDGNCDLDQLVSEADKKMYEHK</sequence>
<organism evidence="3 4">
    <name type="scientific">Pontibacillus yanchengensis</name>
    <dbReference type="NCBI Taxonomy" id="462910"/>
    <lineage>
        <taxon>Bacteria</taxon>
        <taxon>Bacillati</taxon>
        <taxon>Bacillota</taxon>
        <taxon>Bacilli</taxon>
        <taxon>Bacillales</taxon>
        <taxon>Bacillaceae</taxon>
        <taxon>Pontibacillus</taxon>
    </lineage>
</organism>
<dbReference type="PANTHER" id="PTHR45138:SF9">
    <property type="entry name" value="DIGUANYLATE CYCLASE DGCM-RELATED"/>
    <property type="match status" value="1"/>
</dbReference>
<keyword evidence="1" id="KW-0812">Transmembrane</keyword>
<reference evidence="3 4" key="1">
    <citation type="submission" date="2019-11" db="EMBL/GenBank/DDBJ databases">
        <title>Genome sequences of 17 halophilic strains isolated from different environments.</title>
        <authorList>
            <person name="Furrow R.E."/>
        </authorList>
    </citation>
    <scope>NUCLEOTIDE SEQUENCE [LARGE SCALE GENOMIC DNA]</scope>
    <source>
        <strain evidence="3 4">22514_16_FS</strain>
    </source>
</reference>
<proteinExistence type="predicted"/>
<keyword evidence="1" id="KW-0472">Membrane</keyword>
<dbReference type="SUPFAM" id="SSF55073">
    <property type="entry name" value="Nucleotide cyclase"/>
    <property type="match status" value="1"/>
</dbReference>
<dbReference type="GO" id="GO:0052621">
    <property type="term" value="F:diguanylate cyclase activity"/>
    <property type="evidence" value="ECO:0007669"/>
    <property type="project" value="TreeGrafter"/>
</dbReference>
<dbReference type="SMART" id="SM00267">
    <property type="entry name" value="GGDEF"/>
    <property type="match status" value="1"/>
</dbReference>
<dbReference type="InterPro" id="IPR043128">
    <property type="entry name" value="Rev_trsase/Diguanyl_cyclase"/>
</dbReference>
<comment type="caution">
    <text evidence="3">The sequence shown here is derived from an EMBL/GenBank/DDBJ whole genome shotgun (WGS) entry which is preliminary data.</text>
</comment>
<dbReference type="PANTHER" id="PTHR45138">
    <property type="entry name" value="REGULATORY COMPONENTS OF SENSORY TRANSDUCTION SYSTEM"/>
    <property type="match status" value="1"/>
</dbReference>
<dbReference type="EMBL" id="WMEQ01000021">
    <property type="protein sequence ID" value="MYL35785.1"/>
    <property type="molecule type" value="Genomic_DNA"/>
</dbReference>
<dbReference type="InterPro" id="IPR029787">
    <property type="entry name" value="Nucleotide_cyclase"/>
</dbReference>